<dbReference type="AlphaFoldDB" id="A0A1Y1Z5H2"/>
<accession>A0A1Y1Z5H2</accession>
<proteinExistence type="predicted"/>
<name>A0A1Y1Z5H2_9FUNG</name>
<evidence type="ECO:0000313" key="1">
    <source>
        <dbReference type="EMBL" id="ORY05499.1"/>
    </source>
</evidence>
<dbReference type="EMBL" id="MCOG01000449">
    <property type="protein sequence ID" value="ORY05499.1"/>
    <property type="molecule type" value="Genomic_DNA"/>
</dbReference>
<gene>
    <name evidence="1" type="ORF">LY90DRAFT_639451</name>
</gene>
<reference evidence="1 2" key="1">
    <citation type="submission" date="2016-08" db="EMBL/GenBank/DDBJ databases">
        <title>A Parts List for Fungal Cellulosomes Revealed by Comparative Genomics.</title>
        <authorList>
            <consortium name="DOE Joint Genome Institute"/>
            <person name="Haitjema C.H."/>
            <person name="Gilmore S.P."/>
            <person name="Henske J.K."/>
            <person name="Solomon K.V."/>
            <person name="De Groot R."/>
            <person name="Kuo A."/>
            <person name="Mondo S.J."/>
            <person name="Salamov A.A."/>
            <person name="Labutti K."/>
            <person name="Zhao Z."/>
            <person name="Chiniquy J."/>
            <person name="Barry K."/>
            <person name="Brewer H.M."/>
            <person name="Purvine S.O."/>
            <person name="Wright A.T."/>
            <person name="Boxma B."/>
            <person name="Van Alen T."/>
            <person name="Hackstein J.H."/>
            <person name="Baker S.E."/>
            <person name="Grigoriev I.V."/>
            <person name="O'Malley M.A."/>
        </authorList>
    </citation>
    <scope>NUCLEOTIDE SEQUENCE [LARGE SCALE GENOMIC DNA]</scope>
    <source>
        <strain evidence="1 2">G1</strain>
    </source>
</reference>
<keyword evidence="2" id="KW-1185">Reference proteome</keyword>
<dbReference type="OrthoDB" id="10374033at2759"/>
<sequence length="171" mass="20665">MSSFLYTYFDFLQENIKNPNLYLINKNHLNIPFNNFKHLLSFFALFIYPENHESIYNEIFNCNEDDIDKLLKEYQNQKLSYNTINNLYSYIFSYSEKIVKLTKKIEYDKTLYIFCYRNLYIQNPLKMDIIITCFKLKLEPSLIIQYDGTISSLLKILYKTNKNYFSFISAN</sequence>
<organism evidence="1 2">
    <name type="scientific">Neocallimastix californiae</name>
    <dbReference type="NCBI Taxonomy" id="1754190"/>
    <lineage>
        <taxon>Eukaryota</taxon>
        <taxon>Fungi</taxon>
        <taxon>Fungi incertae sedis</taxon>
        <taxon>Chytridiomycota</taxon>
        <taxon>Chytridiomycota incertae sedis</taxon>
        <taxon>Neocallimastigomycetes</taxon>
        <taxon>Neocallimastigales</taxon>
        <taxon>Neocallimastigaceae</taxon>
        <taxon>Neocallimastix</taxon>
    </lineage>
</organism>
<dbReference type="Proteomes" id="UP000193920">
    <property type="component" value="Unassembled WGS sequence"/>
</dbReference>
<protein>
    <submittedName>
        <fullName evidence="1">Uncharacterized protein</fullName>
    </submittedName>
</protein>
<evidence type="ECO:0000313" key="2">
    <source>
        <dbReference type="Proteomes" id="UP000193920"/>
    </source>
</evidence>
<comment type="caution">
    <text evidence="1">The sequence shown here is derived from an EMBL/GenBank/DDBJ whole genome shotgun (WGS) entry which is preliminary data.</text>
</comment>